<reference evidence="1 2" key="1">
    <citation type="submission" date="2024-10" db="EMBL/GenBank/DDBJ databases">
        <title>The Natural Products Discovery Center: Release of the First 8490 Sequenced Strains for Exploring Actinobacteria Biosynthetic Diversity.</title>
        <authorList>
            <person name="Kalkreuter E."/>
            <person name="Kautsar S.A."/>
            <person name="Yang D."/>
            <person name="Bader C.D."/>
            <person name="Teijaro C.N."/>
            <person name="Fluegel L."/>
            <person name="Davis C.M."/>
            <person name="Simpson J.R."/>
            <person name="Lauterbach L."/>
            <person name="Steele A.D."/>
            <person name="Gui C."/>
            <person name="Meng S."/>
            <person name="Li G."/>
            <person name="Viehrig K."/>
            <person name="Ye F."/>
            <person name="Su P."/>
            <person name="Kiefer A.F."/>
            <person name="Nichols A."/>
            <person name="Cepeda A.J."/>
            <person name="Yan W."/>
            <person name="Fan B."/>
            <person name="Jiang Y."/>
            <person name="Adhikari A."/>
            <person name="Zheng C.-J."/>
            <person name="Schuster L."/>
            <person name="Cowan T.M."/>
            <person name="Smanski M.J."/>
            <person name="Chevrette M.G."/>
            <person name="De Carvalho L.P.S."/>
            <person name="Shen B."/>
        </authorList>
    </citation>
    <scope>NUCLEOTIDE SEQUENCE [LARGE SCALE GENOMIC DNA]</scope>
    <source>
        <strain evidence="1 2">NPDC017990</strain>
    </source>
</reference>
<proteinExistence type="predicted"/>
<evidence type="ECO:0000313" key="1">
    <source>
        <dbReference type="EMBL" id="MFH8546762.1"/>
    </source>
</evidence>
<sequence length="60" mass="6734">MTHFRTTPLARLLDEAERARWHEAPRLRVRPAGRRIPGSRPGAVHALCGPDVRSFYAADA</sequence>
<protein>
    <submittedName>
        <fullName evidence="1">Uncharacterized protein</fullName>
    </submittedName>
</protein>
<accession>A0ABW7QP41</accession>
<dbReference type="Proteomes" id="UP001610818">
    <property type="component" value="Unassembled WGS sequence"/>
</dbReference>
<dbReference type="RefSeq" id="WP_397712493.1">
    <property type="nucleotide sequence ID" value="NZ_JBIRGN010000003.1"/>
</dbReference>
<name>A0ABW7QP41_9ACTN</name>
<dbReference type="EMBL" id="JBIRGQ010000003">
    <property type="protein sequence ID" value="MFH8546762.1"/>
    <property type="molecule type" value="Genomic_DNA"/>
</dbReference>
<gene>
    <name evidence="1" type="ORF">ACH4F9_17310</name>
</gene>
<comment type="caution">
    <text evidence="1">The sequence shown here is derived from an EMBL/GenBank/DDBJ whole genome shotgun (WGS) entry which is preliminary data.</text>
</comment>
<keyword evidence="2" id="KW-1185">Reference proteome</keyword>
<organism evidence="1 2">
    <name type="scientific">Streptomyces longisporoflavus</name>
    <dbReference type="NCBI Taxonomy" id="28044"/>
    <lineage>
        <taxon>Bacteria</taxon>
        <taxon>Bacillati</taxon>
        <taxon>Actinomycetota</taxon>
        <taxon>Actinomycetes</taxon>
        <taxon>Kitasatosporales</taxon>
        <taxon>Streptomycetaceae</taxon>
        <taxon>Streptomyces</taxon>
    </lineage>
</organism>
<evidence type="ECO:0000313" key="2">
    <source>
        <dbReference type="Proteomes" id="UP001610818"/>
    </source>
</evidence>